<keyword evidence="2" id="KW-1185">Reference proteome</keyword>
<evidence type="ECO:0000313" key="2">
    <source>
        <dbReference type="Proteomes" id="UP000005237"/>
    </source>
</evidence>
<proteinExistence type="predicted"/>
<reference evidence="1" key="2">
    <citation type="submission" date="2022-06" db="UniProtKB">
        <authorList>
            <consortium name="EnsemblMetazoa"/>
        </authorList>
    </citation>
    <scope>IDENTIFICATION</scope>
    <source>
        <strain evidence="1">DF5081</strain>
    </source>
</reference>
<name>A0A8R1IGH3_CAEJA</name>
<sequence length="86" mass="9862">MERSVVTDKIFSDESTFFSNVFNLDNAASVPMTSISFDDPEFPISLHNKVFLAKGNICTVSFFLRYFNIHDEVMVNVQDRCSTDIR</sequence>
<dbReference type="AlphaFoldDB" id="A0A8R1IGH3"/>
<accession>A0A8R1IGH3</accession>
<dbReference type="Proteomes" id="UP000005237">
    <property type="component" value="Unassembled WGS sequence"/>
</dbReference>
<evidence type="ECO:0000313" key="1">
    <source>
        <dbReference type="EnsemblMetazoa" id="CJA30815.1"/>
    </source>
</evidence>
<dbReference type="EnsemblMetazoa" id="CJA30815.1">
    <property type="protein sequence ID" value="CJA30815.1"/>
    <property type="gene ID" value="WBGene00206662"/>
</dbReference>
<organism evidence="1 2">
    <name type="scientific">Caenorhabditis japonica</name>
    <dbReference type="NCBI Taxonomy" id="281687"/>
    <lineage>
        <taxon>Eukaryota</taxon>
        <taxon>Metazoa</taxon>
        <taxon>Ecdysozoa</taxon>
        <taxon>Nematoda</taxon>
        <taxon>Chromadorea</taxon>
        <taxon>Rhabditida</taxon>
        <taxon>Rhabditina</taxon>
        <taxon>Rhabditomorpha</taxon>
        <taxon>Rhabditoidea</taxon>
        <taxon>Rhabditidae</taxon>
        <taxon>Peloderinae</taxon>
        <taxon>Caenorhabditis</taxon>
    </lineage>
</organism>
<reference evidence="2" key="1">
    <citation type="submission" date="2010-08" db="EMBL/GenBank/DDBJ databases">
        <authorList>
            <consortium name="Caenorhabditis japonica Sequencing Consortium"/>
            <person name="Wilson R.K."/>
        </authorList>
    </citation>
    <scope>NUCLEOTIDE SEQUENCE [LARGE SCALE GENOMIC DNA]</scope>
    <source>
        <strain evidence="2">DF5081</strain>
    </source>
</reference>
<protein>
    <submittedName>
        <fullName evidence="1">Uncharacterized protein</fullName>
    </submittedName>
</protein>